<reference evidence="10 11" key="1">
    <citation type="journal article" date="2017" name="Curr. Biol.">
        <title>The Evolution of Venom by Co-option of Single-Copy Genes.</title>
        <authorList>
            <person name="Martinson E.O."/>
            <person name="Mrinalini"/>
            <person name="Kelkar Y.D."/>
            <person name="Chang C.H."/>
            <person name="Werren J.H."/>
        </authorList>
    </citation>
    <scope>NUCLEOTIDE SEQUENCE [LARGE SCALE GENOMIC DNA]</scope>
    <source>
        <strain evidence="10 11">Alberta</strain>
        <tissue evidence="10">Whole body</tissue>
    </source>
</reference>
<evidence type="ECO:0000313" key="10">
    <source>
        <dbReference type="EMBL" id="OXU26436.1"/>
    </source>
</evidence>
<evidence type="ECO:0000256" key="6">
    <source>
        <dbReference type="ARBA" id="ARBA00022989"/>
    </source>
</evidence>
<evidence type="ECO:0000256" key="9">
    <source>
        <dbReference type="RuleBase" id="RU363079"/>
    </source>
</evidence>
<keyword evidence="7" id="KW-0333">Golgi apparatus</keyword>
<evidence type="ECO:0000256" key="7">
    <source>
        <dbReference type="ARBA" id="ARBA00023034"/>
    </source>
</evidence>
<name>A0A232F6F2_9HYME</name>
<evidence type="ECO:0000256" key="3">
    <source>
        <dbReference type="ARBA" id="ARBA00005227"/>
    </source>
</evidence>
<dbReference type="OrthoDB" id="1666796at2759"/>
<dbReference type="InterPro" id="IPR004240">
    <property type="entry name" value="EMP70"/>
</dbReference>
<feature type="transmembrane region" description="Helical" evidence="9">
    <location>
        <begin position="621"/>
        <end position="645"/>
    </location>
</feature>
<dbReference type="GO" id="GO:0005794">
    <property type="term" value="C:Golgi apparatus"/>
    <property type="evidence" value="ECO:0007669"/>
    <property type="project" value="UniProtKB-SubCell"/>
</dbReference>
<comment type="caution">
    <text evidence="9">Lacks conserved residue(s) required for the propagation of feature annotation.</text>
</comment>
<feature type="transmembrane region" description="Helical" evidence="9">
    <location>
        <begin position="461"/>
        <end position="480"/>
    </location>
</feature>
<dbReference type="EMBL" id="NNAY01000802">
    <property type="protein sequence ID" value="OXU26436.1"/>
    <property type="molecule type" value="Genomic_DNA"/>
</dbReference>
<comment type="subcellular location">
    <subcellularLocation>
        <location evidence="2">Golgi apparatus</location>
    </subcellularLocation>
    <subcellularLocation>
        <location evidence="1">Membrane</location>
        <topology evidence="1">Multi-pass membrane protein</topology>
    </subcellularLocation>
</comment>
<accession>A0A232F6F2</accession>
<dbReference type="Proteomes" id="UP000215335">
    <property type="component" value="Unassembled WGS sequence"/>
</dbReference>
<organism evidence="10 11">
    <name type="scientific">Trichomalopsis sarcophagae</name>
    <dbReference type="NCBI Taxonomy" id="543379"/>
    <lineage>
        <taxon>Eukaryota</taxon>
        <taxon>Metazoa</taxon>
        <taxon>Ecdysozoa</taxon>
        <taxon>Arthropoda</taxon>
        <taxon>Hexapoda</taxon>
        <taxon>Insecta</taxon>
        <taxon>Pterygota</taxon>
        <taxon>Neoptera</taxon>
        <taxon>Endopterygota</taxon>
        <taxon>Hymenoptera</taxon>
        <taxon>Apocrita</taxon>
        <taxon>Proctotrupomorpha</taxon>
        <taxon>Chalcidoidea</taxon>
        <taxon>Pteromalidae</taxon>
        <taxon>Pteromalinae</taxon>
        <taxon>Trichomalopsis</taxon>
    </lineage>
</organism>
<dbReference type="STRING" id="543379.A0A232F6F2"/>
<proteinExistence type="inferred from homology"/>
<dbReference type="AlphaFoldDB" id="A0A232F6F2"/>
<evidence type="ECO:0000256" key="1">
    <source>
        <dbReference type="ARBA" id="ARBA00004141"/>
    </source>
</evidence>
<evidence type="ECO:0000256" key="4">
    <source>
        <dbReference type="ARBA" id="ARBA00022692"/>
    </source>
</evidence>
<feature type="transmembrane region" description="Helical" evidence="9">
    <location>
        <begin position="492"/>
        <end position="513"/>
    </location>
</feature>
<evidence type="ECO:0000313" key="11">
    <source>
        <dbReference type="Proteomes" id="UP000215335"/>
    </source>
</evidence>
<dbReference type="GO" id="GO:0072657">
    <property type="term" value="P:protein localization to membrane"/>
    <property type="evidence" value="ECO:0007669"/>
    <property type="project" value="TreeGrafter"/>
</dbReference>
<feature type="transmembrane region" description="Helical" evidence="9">
    <location>
        <begin position="547"/>
        <end position="569"/>
    </location>
</feature>
<keyword evidence="8 9" id="KW-0472">Membrane</keyword>
<dbReference type="GO" id="GO:0016020">
    <property type="term" value="C:membrane"/>
    <property type="evidence" value="ECO:0007669"/>
    <property type="project" value="UniProtKB-SubCell"/>
</dbReference>
<feature type="transmembrane region" description="Helical" evidence="9">
    <location>
        <begin position="339"/>
        <end position="361"/>
    </location>
</feature>
<evidence type="ECO:0000256" key="8">
    <source>
        <dbReference type="ARBA" id="ARBA00023136"/>
    </source>
</evidence>
<keyword evidence="11" id="KW-1185">Reference proteome</keyword>
<dbReference type="PANTHER" id="PTHR10766:SF55">
    <property type="entry name" value="TRANSMEMBRANE 9 SUPERFAMILY MEMBER 4"/>
    <property type="match status" value="1"/>
</dbReference>
<protein>
    <recommendedName>
        <fullName evidence="9">Transmembrane 9 superfamily member</fullName>
    </recommendedName>
</protein>
<comment type="caution">
    <text evidence="10">The sequence shown here is derived from an EMBL/GenBank/DDBJ whole genome shotgun (WGS) entry which is preliminary data.</text>
</comment>
<feature type="transmembrane region" description="Helical" evidence="9">
    <location>
        <begin position="576"/>
        <end position="601"/>
    </location>
</feature>
<evidence type="ECO:0000256" key="2">
    <source>
        <dbReference type="ARBA" id="ARBA00004555"/>
    </source>
</evidence>
<keyword evidence="4 9" id="KW-0812">Transmembrane</keyword>
<feature type="transmembrane region" description="Helical" evidence="9">
    <location>
        <begin position="419"/>
        <end position="441"/>
    </location>
</feature>
<evidence type="ECO:0000256" key="5">
    <source>
        <dbReference type="ARBA" id="ARBA00022729"/>
    </source>
</evidence>
<gene>
    <name evidence="10" type="ORF">TSAR_004118</name>
</gene>
<comment type="similarity">
    <text evidence="3 9">Belongs to the nonaspanin (TM9SF) (TC 9.A.2) family.</text>
</comment>
<sequence length="655" mass="75140">MGLSTLNCGGCHRRTYRLNEQIFKLHRITHRTKVLCTVQCIFDVEEKKQDKNDWPKKRRLYSLREEIGSVARFQNKTTDRLKWRWAVVALVLLLVEAQGFYVPGVAPVEFKKGDKIDVKAVKMTSTHTQLPYKYYSLNFCLPKNGTTYVSENLGEILRGDRIVNTPYEVAMAEDVKCRLLCHSPKNPMTWNEEHSLLVIERIQHEYTVHLLIDNLPAATKKKNNGNTIVYHGYRLGGIEPNTNQAYINNYLKLKLSYHKHGENEFRVVGFEVEAHSIDFDQLQFEGSTCTIPTEHSKQYVNPKGTRILFLYSVEWKESDVSWASRWDIYLGMSDVEIHWFSIINSLVVVCFLSGILTMIIVRTLRRDIARYNAGESDSLAGLDETIEETGWKLVHGDVFRPPTNALFAMLGMLSPASRGALGTCAIFLFVFSGLVAGYFSARLYKTMRGKEWKKAAMLTATLYPGIVFGTCFFLNFFIWGKHSSGAVPFTTMLSLLCLWFGISLPLVYLGYFFGFRKQPFTHPVRTNQIPRQVPDQLWYMNPVLCTLMAGILPFGAVFIELFFILTALWENQFYYLFGFLFLVFCILVISCSQISVVMVYFQLCGELEITELVPTLMYFGYTALMVLTFWLLTGTIGFFAAYAFIRKIYAAVKID</sequence>
<keyword evidence="5" id="KW-0732">Signal</keyword>
<keyword evidence="6 9" id="KW-1133">Transmembrane helix</keyword>
<dbReference type="PANTHER" id="PTHR10766">
    <property type="entry name" value="TRANSMEMBRANE 9 SUPERFAMILY PROTEIN"/>
    <property type="match status" value="1"/>
</dbReference>
<dbReference type="Pfam" id="PF02990">
    <property type="entry name" value="EMP70"/>
    <property type="match status" value="1"/>
</dbReference>